<dbReference type="PANTHER" id="PTHR43674:SF16">
    <property type="entry name" value="CARBON-NITROGEN FAMILY, PUTATIVE (AFU_ORTHOLOGUE AFUA_5G02350)-RELATED"/>
    <property type="match status" value="1"/>
</dbReference>
<dbReference type="RefSeq" id="WP_166232595.1">
    <property type="nucleotide sequence ID" value="NZ_CP049865.1"/>
</dbReference>
<dbReference type="PANTHER" id="PTHR43674">
    <property type="entry name" value="NITRILASE C965.09-RELATED"/>
    <property type="match status" value="1"/>
</dbReference>
<dbReference type="GO" id="GO:0016811">
    <property type="term" value="F:hydrolase activity, acting on carbon-nitrogen (but not peptide) bonds, in linear amides"/>
    <property type="evidence" value="ECO:0007669"/>
    <property type="project" value="TreeGrafter"/>
</dbReference>
<dbReference type="InterPro" id="IPR050345">
    <property type="entry name" value="Aliph_Amidase/BUP"/>
</dbReference>
<accession>A0A6G7Y4W4</accession>
<gene>
    <name evidence="3" type="ORF">G7070_05450</name>
</gene>
<evidence type="ECO:0000313" key="3">
    <source>
        <dbReference type="EMBL" id="QIK71823.1"/>
    </source>
</evidence>
<dbReference type="AlphaFoldDB" id="A0A6G7Y4W4"/>
<evidence type="ECO:0000256" key="1">
    <source>
        <dbReference type="ARBA" id="ARBA00022801"/>
    </source>
</evidence>
<keyword evidence="4" id="KW-1185">Reference proteome</keyword>
<dbReference type="InterPro" id="IPR003010">
    <property type="entry name" value="C-N_Hydrolase"/>
</dbReference>
<dbReference type="EMBL" id="CP049865">
    <property type="protein sequence ID" value="QIK71823.1"/>
    <property type="molecule type" value="Genomic_DNA"/>
</dbReference>
<dbReference type="KEGG" id="prv:G7070_05450"/>
<evidence type="ECO:0000313" key="4">
    <source>
        <dbReference type="Proteomes" id="UP000501058"/>
    </source>
</evidence>
<dbReference type="SUPFAM" id="SSF56317">
    <property type="entry name" value="Carbon-nitrogen hydrolase"/>
    <property type="match status" value="1"/>
</dbReference>
<keyword evidence="1 3" id="KW-0378">Hydrolase</keyword>
<feature type="domain" description="CN hydrolase" evidence="2">
    <location>
        <begin position="12"/>
        <end position="247"/>
    </location>
</feature>
<dbReference type="InterPro" id="IPR036526">
    <property type="entry name" value="C-N_Hydrolase_sf"/>
</dbReference>
<dbReference type="Proteomes" id="UP000501058">
    <property type="component" value="Chromosome"/>
</dbReference>
<proteinExistence type="predicted"/>
<reference evidence="3 4" key="1">
    <citation type="submission" date="2020-03" db="EMBL/GenBank/DDBJ databases">
        <title>Propioniciclava sp. nov., isolated from Hydrophilus acuminatus.</title>
        <authorList>
            <person name="Hyun D.-W."/>
            <person name="Bae J.-W."/>
        </authorList>
    </citation>
    <scope>NUCLEOTIDE SEQUENCE [LARGE SCALE GENOMIC DNA]</scope>
    <source>
        <strain evidence="3 4">HDW11</strain>
    </source>
</reference>
<dbReference type="CDD" id="cd07197">
    <property type="entry name" value="nitrilase"/>
    <property type="match status" value="1"/>
</dbReference>
<protein>
    <submittedName>
        <fullName evidence="3">Carbon-nitrogen hydrolase family protein</fullName>
    </submittedName>
</protein>
<name>A0A6G7Y4W4_9ACTN</name>
<dbReference type="Gene3D" id="3.60.110.10">
    <property type="entry name" value="Carbon-nitrogen hydrolase"/>
    <property type="match status" value="1"/>
</dbReference>
<dbReference type="PROSITE" id="PS50263">
    <property type="entry name" value="CN_HYDROLASE"/>
    <property type="match status" value="1"/>
</dbReference>
<dbReference type="Pfam" id="PF00795">
    <property type="entry name" value="CN_hydrolase"/>
    <property type="match status" value="1"/>
</dbReference>
<sequence length="284" mass="31183">MLLSPARLRHTFRITAAQHVPPRHDPEAALHLGRGIVREAAAAGADLVAFPEMWSTGYALPIDLSVAQPVDGPFVEGFRDIAAELGVGVLVTALLADEHGSTNSTLLIGRRGELLLRHDKVHLLADAEAGLRPGDGFEIGVFDGVRVGVMTCWEREFPEAARELMLAGAEVIVVPNASAWNPTRSHQLEARAFENMVAIASINYPGDGWGRSSAYTPIVFDPQGRPLSALLAQADARPQFVPFRFDLDALRDWRAREVWGARYRRPEAYRRLRGEVDDPRVATD</sequence>
<evidence type="ECO:0000259" key="2">
    <source>
        <dbReference type="PROSITE" id="PS50263"/>
    </source>
</evidence>
<organism evidence="3 4">
    <name type="scientific">Propioniciclava coleopterorum</name>
    <dbReference type="NCBI Taxonomy" id="2714937"/>
    <lineage>
        <taxon>Bacteria</taxon>
        <taxon>Bacillati</taxon>
        <taxon>Actinomycetota</taxon>
        <taxon>Actinomycetes</taxon>
        <taxon>Propionibacteriales</taxon>
        <taxon>Propionibacteriaceae</taxon>
        <taxon>Propioniciclava</taxon>
    </lineage>
</organism>